<name>A0A0A8YXM6_ARUDO</name>
<organism evidence="1">
    <name type="scientific">Arundo donax</name>
    <name type="common">Giant reed</name>
    <name type="synonym">Donax arundinaceus</name>
    <dbReference type="NCBI Taxonomy" id="35708"/>
    <lineage>
        <taxon>Eukaryota</taxon>
        <taxon>Viridiplantae</taxon>
        <taxon>Streptophyta</taxon>
        <taxon>Embryophyta</taxon>
        <taxon>Tracheophyta</taxon>
        <taxon>Spermatophyta</taxon>
        <taxon>Magnoliopsida</taxon>
        <taxon>Liliopsida</taxon>
        <taxon>Poales</taxon>
        <taxon>Poaceae</taxon>
        <taxon>PACMAD clade</taxon>
        <taxon>Arundinoideae</taxon>
        <taxon>Arundineae</taxon>
        <taxon>Arundo</taxon>
    </lineage>
</organism>
<sequence length="26" mass="3151">MRFYEYRTVPDLCLATFLNSLTYCTE</sequence>
<evidence type="ECO:0000313" key="1">
    <source>
        <dbReference type="EMBL" id="JAD27372.1"/>
    </source>
</evidence>
<reference evidence="1" key="2">
    <citation type="journal article" date="2015" name="Data Brief">
        <title>Shoot transcriptome of the giant reed, Arundo donax.</title>
        <authorList>
            <person name="Barrero R.A."/>
            <person name="Guerrero F.D."/>
            <person name="Moolhuijzen P."/>
            <person name="Goolsby J.A."/>
            <person name="Tidwell J."/>
            <person name="Bellgard S.E."/>
            <person name="Bellgard M.I."/>
        </authorList>
    </citation>
    <scope>NUCLEOTIDE SEQUENCE</scope>
    <source>
        <tissue evidence="1">Shoot tissue taken approximately 20 cm above the soil surface</tissue>
    </source>
</reference>
<dbReference type="AlphaFoldDB" id="A0A0A8YXM6"/>
<dbReference type="EMBL" id="GBRH01270523">
    <property type="protein sequence ID" value="JAD27372.1"/>
    <property type="molecule type" value="Transcribed_RNA"/>
</dbReference>
<accession>A0A0A8YXM6</accession>
<protein>
    <submittedName>
        <fullName evidence="1">Uncharacterized protein</fullName>
    </submittedName>
</protein>
<proteinExistence type="predicted"/>
<reference evidence="1" key="1">
    <citation type="submission" date="2014-09" db="EMBL/GenBank/DDBJ databases">
        <authorList>
            <person name="Magalhaes I.L.F."/>
            <person name="Oliveira U."/>
            <person name="Santos F.R."/>
            <person name="Vidigal T.H.D.A."/>
            <person name="Brescovit A.D."/>
            <person name="Santos A.J."/>
        </authorList>
    </citation>
    <scope>NUCLEOTIDE SEQUENCE</scope>
    <source>
        <tissue evidence="1">Shoot tissue taken approximately 20 cm above the soil surface</tissue>
    </source>
</reference>